<dbReference type="GO" id="GO:0140664">
    <property type="term" value="F:ATP-dependent DNA damage sensor activity"/>
    <property type="evidence" value="ECO:0007669"/>
    <property type="project" value="InterPro"/>
</dbReference>
<evidence type="ECO:0000256" key="6">
    <source>
        <dbReference type="ARBA" id="ARBA00022840"/>
    </source>
</evidence>
<evidence type="ECO:0000256" key="8">
    <source>
        <dbReference type="NCBIfam" id="TIGR00416"/>
    </source>
</evidence>
<dbReference type="InterPro" id="IPR004504">
    <property type="entry name" value="DNA_repair_RadA"/>
</dbReference>
<evidence type="ECO:0000256" key="4">
    <source>
        <dbReference type="ARBA" id="ARBA00022771"/>
    </source>
</evidence>
<dbReference type="SUPFAM" id="SSF54211">
    <property type="entry name" value="Ribosomal protein S5 domain 2-like"/>
    <property type="match status" value="1"/>
</dbReference>
<keyword evidence="7 9" id="KW-0234">DNA repair</keyword>
<evidence type="ECO:0000256" key="9">
    <source>
        <dbReference type="RuleBase" id="RU003555"/>
    </source>
</evidence>
<keyword evidence="2 9" id="KW-0547">Nucleotide-binding</keyword>
<keyword evidence="5" id="KW-0378">Hydrolase</keyword>
<sequence length="431" mass="46783">MKRGAETVFVCSNCGNEFSKWAGQCSACGEWNTLREITSTGFRKTQNSKSGSKSGKIKAGKESVNLSKIKITQESGRWQTGIGELDRVLGAGIVPGSVILFAGEPGIGKSTLLTQLIGKSGGLYVAGEESAEQVALRVNRLKLDPKNFEVLETNAIEEVESYFARTQNVFKIMVVDSIQTITAEISQFTGIGVGNFGSVNQIREVTYRLIQLAKEKKMAVIIVGHVTKEGEIAGPKVLEHMVDTVLYFEGDKSGELRILRASKNRFGSTEEVGVFKMGEKGLAEVGSEEINLITSKVDKIGSAITVVMEGSRPMMVEIQALVTESFSSMPKRIFSGLDYNRGELLAAVVQKTIGVPLYKYDVFVSVAGGMRLLDTASDLAVVAAIYSSYKEKSMGPKVYVGEVSLLGEIRKVRQMERRQKEAGAMGREVAT</sequence>
<keyword evidence="6 9" id="KW-0067">ATP-binding</keyword>
<dbReference type="Pfam" id="PF06745">
    <property type="entry name" value="ATPase"/>
    <property type="match status" value="1"/>
</dbReference>
<evidence type="ECO:0000256" key="2">
    <source>
        <dbReference type="ARBA" id="ARBA00022741"/>
    </source>
</evidence>
<keyword evidence="4 9" id="KW-0863">Zinc-finger</keyword>
<dbReference type="PRINTS" id="PR01874">
    <property type="entry name" value="DNAREPAIRADA"/>
</dbReference>
<gene>
    <name evidence="11" type="ORF">COS78_02665</name>
</gene>
<evidence type="ECO:0000313" key="11">
    <source>
        <dbReference type="EMBL" id="PIU73368.1"/>
    </source>
</evidence>
<evidence type="ECO:0000313" key="12">
    <source>
        <dbReference type="Proteomes" id="UP000231407"/>
    </source>
</evidence>
<keyword evidence="1 9" id="KW-0479">Metal-binding</keyword>
<dbReference type="SMART" id="SM00382">
    <property type="entry name" value="AAA"/>
    <property type="match status" value="1"/>
</dbReference>
<dbReference type="GO" id="GO:0003684">
    <property type="term" value="F:damaged DNA binding"/>
    <property type="evidence" value="ECO:0007669"/>
    <property type="project" value="InterPro"/>
</dbReference>
<evidence type="ECO:0000256" key="7">
    <source>
        <dbReference type="ARBA" id="ARBA00023204"/>
    </source>
</evidence>
<dbReference type="PROSITE" id="PS50162">
    <property type="entry name" value="RECA_2"/>
    <property type="match status" value="1"/>
</dbReference>
<dbReference type="NCBIfam" id="TIGR00416">
    <property type="entry name" value="sms"/>
    <property type="match status" value="1"/>
</dbReference>
<dbReference type="InterPro" id="IPR041166">
    <property type="entry name" value="Rubredoxin_2"/>
</dbReference>
<dbReference type="InterPro" id="IPR003593">
    <property type="entry name" value="AAA+_ATPase"/>
</dbReference>
<dbReference type="InterPro" id="IPR014774">
    <property type="entry name" value="KaiC-like_dom"/>
</dbReference>
<feature type="domain" description="RecA family profile 1" evidence="10">
    <location>
        <begin position="74"/>
        <end position="226"/>
    </location>
</feature>
<dbReference type="GO" id="GO:0000725">
    <property type="term" value="P:recombinational repair"/>
    <property type="evidence" value="ECO:0007669"/>
    <property type="project" value="TreeGrafter"/>
</dbReference>
<evidence type="ECO:0000259" key="10">
    <source>
        <dbReference type="PROSITE" id="PS50162"/>
    </source>
</evidence>
<dbReference type="GO" id="GO:0005829">
    <property type="term" value="C:cytosol"/>
    <property type="evidence" value="ECO:0007669"/>
    <property type="project" value="TreeGrafter"/>
</dbReference>
<dbReference type="SUPFAM" id="SSF52540">
    <property type="entry name" value="P-loop containing nucleoside triphosphate hydrolases"/>
    <property type="match status" value="1"/>
</dbReference>
<keyword evidence="9" id="KW-0238">DNA-binding</keyword>
<dbReference type="AlphaFoldDB" id="A0A2M7ARW1"/>
<reference evidence="12" key="1">
    <citation type="submission" date="2017-09" db="EMBL/GenBank/DDBJ databases">
        <title>Depth-based differentiation of microbial function through sediment-hosted aquifers and enrichment of novel symbionts in the deep terrestrial subsurface.</title>
        <authorList>
            <person name="Probst A.J."/>
            <person name="Ladd B."/>
            <person name="Jarett J.K."/>
            <person name="Geller-Mcgrath D.E."/>
            <person name="Sieber C.M.K."/>
            <person name="Emerson J.B."/>
            <person name="Anantharaman K."/>
            <person name="Thomas B.C."/>
            <person name="Malmstrom R."/>
            <person name="Stieglmeier M."/>
            <person name="Klingl A."/>
            <person name="Woyke T."/>
            <person name="Ryan C.M."/>
            <person name="Banfield J.F."/>
        </authorList>
    </citation>
    <scope>NUCLEOTIDE SEQUENCE [LARGE SCALE GENOMIC DNA]</scope>
</reference>
<protein>
    <recommendedName>
        <fullName evidence="8 9">DNA repair protein RadA</fullName>
    </recommendedName>
</protein>
<feature type="non-terminal residue" evidence="11">
    <location>
        <position position="431"/>
    </location>
</feature>
<accession>A0A2M7ARW1</accession>
<evidence type="ECO:0000256" key="1">
    <source>
        <dbReference type="ARBA" id="ARBA00022723"/>
    </source>
</evidence>
<proteinExistence type="inferred from homology"/>
<dbReference type="PANTHER" id="PTHR32472">
    <property type="entry name" value="DNA REPAIR PROTEIN RADA"/>
    <property type="match status" value="1"/>
</dbReference>
<dbReference type="InterPro" id="IPR020588">
    <property type="entry name" value="RecA_ATP-bd"/>
</dbReference>
<name>A0A2M7ARW1_9BACT</name>
<dbReference type="GO" id="GO:0005524">
    <property type="term" value="F:ATP binding"/>
    <property type="evidence" value="ECO:0007669"/>
    <property type="project" value="UniProtKB-UniRule"/>
</dbReference>
<dbReference type="Proteomes" id="UP000231407">
    <property type="component" value="Unassembled WGS sequence"/>
</dbReference>
<dbReference type="InterPro" id="IPR027417">
    <property type="entry name" value="P-loop_NTPase"/>
</dbReference>
<dbReference type="InterPro" id="IPR020568">
    <property type="entry name" value="Ribosomal_Su5_D2-typ_SF"/>
</dbReference>
<comment type="function">
    <text evidence="9">DNA-dependent ATPase involved in processing of recombination intermediates, plays a role in repairing DNA breaks. Stimulates the branch migration of RecA-mediated strand transfer reactions, allowing the 3' invading strand to extend heteroduplex DNA faster. Binds ssDNA in the presence of ADP but not other nucleotides, has ATPase activity that is stimulated by ssDNA and various branched DNA structures, but inhibited by SSB. Does not have RecA's homology-searching function.</text>
</comment>
<dbReference type="PANTHER" id="PTHR32472:SF10">
    <property type="entry name" value="DNA REPAIR PROTEIN RADA-LIKE PROTEIN"/>
    <property type="match status" value="1"/>
</dbReference>
<dbReference type="Gene3D" id="3.40.50.300">
    <property type="entry name" value="P-loop containing nucleotide triphosphate hydrolases"/>
    <property type="match status" value="1"/>
</dbReference>
<evidence type="ECO:0000256" key="5">
    <source>
        <dbReference type="ARBA" id="ARBA00022801"/>
    </source>
</evidence>
<dbReference type="GO" id="GO:0016787">
    <property type="term" value="F:hydrolase activity"/>
    <property type="evidence" value="ECO:0007669"/>
    <property type="project" value="UniProtKB-KW"/>
</dbReference>
<evidence type="ECO:0000256" key="3">
    <source>
        <dbReference type="ARBA" id="ARBA00022763"/>
    </source>
</evidence>
<keyword evidence="3 9" id="KW-0227">DNA damage</keyword>
<organism evidence="11 12">
    <name type="scientific">Candidatus Shapirobacteria bacterium CG06_land_8_20_14_3_00_40_12</name>
    <dbReference type="NCBI Taxonomy" id="1974881"/>
    <lineage>
        <taxon>Bacteria</taxon>
        <taxon>Candidatus Shapironibacteriota</taxon>
    </lineage>
</organism>
<dbReference type="Pfam" id="PF18073">
    <property type="entry name" value="Zn_ribbon_LapB"/>
    <property type="match status" value="1"/>
</dbReference>
<keyword evidence="9" id="KW-0862">Zinc</keyword>
<dbReference type="EMBL" id="PEWA01000033">
    <property type="protein sequence ID" value="PIU73368.1"/>
    <property type="molecule type" value="Genomic_DNA"/>
</dbReference>
<comment type="similarity">
    <text evidence="9">Belongs to the RecA family. RadA subfamily.</text>
</comment>
<comment type="caution">
    <text evidence="11">The sequence shown here is derived from an EMBL/GenBank/DDBJ whole genome shotgun (WGS) entry which is preliminary data.</text>
</comment>
<dbReference type="GO" id="GO:0008270">
    <property type="term" value="F:zinc ion binding"/>
    <property type="evidence" value="ECO:0007669"/>
    <property type="project" value="UniProtKB-KW"/>
</dbReference>